<dbReference type="GO" id="GO:0042781">
    <property type="term" value="F:3'-tRNA processing endoribonuclease activity"/>
    <property type="evidence" value="ECO:0007669"/>
    <property type="project" value="TreeGrafter"/>
</dbReference>
<dbReference type="PANTHER" id="PTHR46018:SF2">
    <property type="entry name" value="ZINC PHOSPHODIESTERASE ELAC PROTEIN 1"/>
    <property type="match status" value="1"/>
</dbReference>
<organism evidence="1">
    <name type="scientific">Mastocarpus papillatus</name>
    <dbReference type="NCBI Taxonomy" id="31436"/>
    <lineage>
        <taxon>Eukaryota</taxon>
        <taxon>Rhodophyta</taxon>
        <taxon>Florideophyceae</taxon>
        <taxon>Rhodymeniophycidae</taxon>
        <taxon>Gigartinales</taxon>
        <taxon>Phyllophoraceae</taxon>
        <taxon>Mastocarpus</taxon>
    </lineage>
</organism>
<accession>A0A342RZA2</accession>
<dbReference type="SUPFAM" id="SSF56281">
    <property type="entry name" value="Metallo-hydrolase/oxidoreductase"/>
    <property type="match status" value="1"/>
</dbReference>
<geneLocation type="plastid" evidence="1"/>
<dbReference type="Gene3D" id="3.60.15.10">
    <property type="entry name" value="Ribonuclease Z/Hydroxyacylglutathione hydrolase-like"/>
    <property type="match status" value="1"/>
</dbReference>
<dbReference type="InterPro" id="IPR036866">
    <property type="entry name" value="RibonucZ/Hydroxyglut_hydro"/>
</dbReference>
<sequence length="228" mass="26606">MQIINLTRKHPYKLYIDTSFAFNFKYFKETWIFNCNQGCQHILAHKNIKISQISKIIITELHVENISGLLGLLSSLSLINRSKGLHIYSPAGLEKYIELGKKYSQTKFHYNLYLHVIKTGLIINNYTHHVYTLINDKYRLEFNIINKETYGKFELNKAKSFNLTVGPLYARLKQGYKFVLPDGYILAGNNFTSKNSPGIKISFINYKYHQRSSIEISSKSKIFENKIY</sequence>
<evidence type="ECO:0000313" key="1">
    <source>
        <dbReference type="EMBL" id="AOL58048.1"/>
    </source>
</evidence>
<dbReference type="EMBL" id="KX525588">
    <property type="protein sequence ID" value="AOL58048.1"/>
    <property type="molecule type" value="Genomic_DNA"/>
</dbReference>
<dbReference type="RefSeq" id="YP_009295564.1">
    <property type="nucleotide sequence ID" value="NC_031167.1"/>
</dbReference>
<protein>
    <submittedName>
        <fullName evidence="1">Conserved hypothetical plastid protein</fullName>
    </submittedName>
</protein>
<keyword evidence="1" id="KW-0934">Plastid</keyword>
<gene>
    <name evidence="1" type="primary">ycf56</name>
</gene>
<proteinExistence type="predicted"/>
<dbReference type="AlphaFoldDB" id="A0A342RZA2"/>
<name>A0A342RZA2_9FLOR</name>
<dbReference type="PANTHER" id="PTHR46018">
    <property type="entry name" value="ZINC PHOSPHODIESTERASE ELAC PROTEIN 1"/>
    <property type="match status" value="1"/>
</dbReference>
<reference evidence="1" key="1">
    <citation type="journal article" date="2016" name="Mitochondrial DNA Part B Resour">
        <title>Organellar genome analysis of the heteromorphic red alga Mastocarpus papillatus (Phyllophoraceae, Rhodophyta).</title>
        <authorList>
            <person name="Hughey J.R."/>
            <person name="Mumford T.F."/>
            <person name="Navarrete-Fernandez T.M."/>
            <person name="Huber S.R."/>
            <person name="Freese J.M."/>
            <person name="Murray E.M.C."/>
            <person name="Sissini M.N."/>
            <person name="Gentilhomme A."/>
        </authorList>
    </citation>
    <scope>NUCLEOTIDE SEQUENCE</scope>
</reference>
<dbReference type="GeneID" id="29072004"/>